<evidence type="ECO:0000259" key="3">
    <source>
        <dbReference type="PROSITE" id="PS50948"/>
    </source>
</evidence>
<protein>
    <submittedName>
        <fullName evidence="4">S-locus glycoprotein domain-containing protein</fullName>
    </submittedName>
</protein>
<dbReference type="SMART" id="SM00473">
    <property type="entry name" value="PAN_AP"/>
    <property type="match status" value="1"/>
</dbReference>
<comment type="caution">
    <text evidence="4">The sequence shown here is derived from an EMBL/GenBank/DDBJ whole genome shotgun (WGS) entry which is preliminary data.</text>
</comment>
<evidence type="ECO:0000256" key="2">
    <source>
        <dbReference type="ARBA" id="ARBA00023157"/>
    </source>
</evidence>
<dbReference type="Proteomes" id="UP000245207">
    <property type="component" value="Unassembled WGS sequence"/>
</dbReference>
<dbReference type="PANTHER" id="PTHR32444:SF235">
    <property type="entry name" value="OS01G0783900 PROTEIN"/>
    <property type="match status" value="1"/>
</dbReference>
<gene>
    <name evidence="4" type="ORF">CTI12_AA553350</name>
</gene>
<keyword evidence="1" id="KW-0732">Signal</keyword>
<evidence type="ECO:0000256" key="1">
    <source>
        <dbReference type="ARBA" id="ARBA00022729"/>
    </source>
</evidence>
<keyword evidence="2" id="KW-1015">Disulfide bond</keyword>
<keyword evidence="5" id="KW-1185">Reference proteome</keyword>
<dbReference type="CDD" id="cd01098">
    <property type="entry name" value="PAN_AP_plant"/>
    <property type="match status" value="1"/>
</dbReference>
<dbReference type="OrthoDB" id="1429526at2759"/>
<proteinExistence type="predicted"/>
<accession>A0A2U1KXK7</accession>
<feature type="domain" description="Apple" evidence="3">
    <location>
        <begin position="151"/>
        <end position="232"/>
    </location>
</feature>
<dbReference type="Pfam" id="PF08276">
    <property type="entry name" value="PAN_2"/>
    <property type="match status" value="1"/>
</dbReference>
<dbReference type="PANTHER" id="PTHR32444">
    <property type="entry name" value="BULB-TYPE LECTIN DOMAIN-CONTAINING PROTEIN"/>
    <property type="match status" value="1"/>
</dbReference>
<sequence>MVKGKYIQVYLRKSSVIITRIGPYNGITFAGQLYYKPDPHVLYKTDMIVNQNEMYNIYTYNSTRFLLRTVATPAGKFEASQLNLQSHEWMQSITFPMDYCDNYGLCGPYGVCSSSTNPNCVCLKGFESENLQELNPYNGTSGCQRSKALDCGLEEGFLKFSSMKLPDTQNAVYNGNMNLHECEVACKRNCSCIAYANPNITSGEVGCLQWFGDLVDLQVYPQNGQHLYLRLAASELSVISTTKRSHRLRHHHQRACGKVYMIQKSGSEESQLAIETSGRGATKESLIHLYMQVNLLKTIASTRVSEQCERMRTDLLKTSYDERNIGEDIASLRRGACLLKYGHKGKPNFCPFCLSNEKYEEVAGDALQAIEVDPSQQIFSVGTEEGIVIVTGTDIHIGIVLVKKGDIKTMIIAKG</sequence>
<evidence type="ECO:0000313" key="4">
    <source>
        <dbReference type="EMBL" id="PWA41498.1"/>
    </source>
</evidence>
<reference evidence="4 5" key="1">
    <citation type="journal article" date="2018" name="Mol. Plant">
        <title>The genome of Artemisia annua provides insight into the evolution of Asteraceae family and artemisinin biosynthesis.</title>
        <authorList>
            <person name="Shen Q."/>
            <person name="Zhang L."/>
            <person name="Liao Z."/>
            <person name="Wang S."/>
            <person name="Yan T."/>
            <person name="Shi P."/>
            <person name="Liu M."/>
            <person name="Fu X."/>
            <person name="Pan Q."/>
            <person name="Wang Y."/>
            <person name="Lv Z."/>
            <person name="Lu X."/>
            <person name="Zhang F."/>
            <person name="Jiang W."/>
            <person name="Ma Y."/>
            <person name="Chen M."/>
            <person name="Hao X."/>
            <person name="Li L."/>
            <person name="Tang Y."/>
            <person name="Lv G."/>
            <person name="Zhou Y."/>
            <person name="Sun X."/>
            <person name="Brodelius P.E."/>
            <person name="Rose J.K.C."/>
            <person name="Tang K."/>
        </authorList>
    </citation>
    <scope>NUCLEOTIDE SEQUENCE [LARGE SCALE GENOMIC DNA]</scope>
    <source>
        <strain evidence="5">cv. Huhao1</strain>
        <tissue evidence="4">Leaf</tissue>
    </source>
</reference>
<name>A0A2U1KXK7_ARTAN</name>
<dbReference type="GO" id="GO:0048544">
    <property type="term" value="P:recognition of pollen"/>
    <property type="evidence" value="ECO:0007669"/>
    <property type="project" value="InterPro"/>
</dbReference>
<dbReference type="AlphaFoldDB" id="A0A2U1KXK7"/>
<evidence type="ECO:0000313" key="5">
    <source>
        <dbReference type="Proteomes" id="UP000245207"/>
    </source>
</evidence>
<organism evidence="4 5">
    <name type="scientific">Artemisia annua</name>
    <name type="common">Sweet wormwood</name>
    <dbReference type="NCBI Taxonomy" id="35608"/>
    <lineage>
        <taxon>Eukaryota</taxon>
        <taxon>Viridiplantae</taxon>
        <taxon>Streptophyta</taxon>
        <taxon>Embryophyta</taxon>
        <taxon>Tracheophyta</taxon>
        <taxon>Spermatophyta</taxon>
        <taxon>Magnoliopsida</taxon>
        <taxon>eudicotyledons</taxon>
        <taxon>Gunneridae</taxon>
        <taxon>Pentapetalae</taxon>
        <taxon>asterids</taxon>
        <taxon>campanulids</taxon>
        <taxon>Asterales</taxon>
        <taxon>Asteraceae</taxon>
        <taxon>Asteroideae</taxon>
        <taxon>Anthemideae</taxon>
        <taxon>Artemisiinae</taxon>
        <taxon>Artemisia</taxon>
    </lineage>
</organism>
<dbReference type="PROSITE" id="PS50948">
    <property type="entry name" value="PAN"/>
    <property type="match status" value="1"/>
</dbReference>
<dbReference type="InterPro" id="IPR000858">
    <property type="entry name" value="S_locus_glycoprot_dom"/>
</dbReference>
<dbReference type="InterPro" id="IPR003609">
    <property type="entry name" value="Pan_app"/>
</dbReference>
<dbReference type="Pfam" id="PF00954">
    <property type="entry name" value="S_locus_glycop"/>
    <property type="match status" value="1"/>
</dbReference>
<dbReference type="STRING" id="35608.A0A2U1KXK7"/>
<dbReference type="EMBL" id="PKPP01013045">
    <property type="protein sequence ID" value="PWA41498.1"/>
    <property type="molecule type" value="Genomic_DNA"/>
</dbReference>